<dbReference type="RefSeq" id="XP_018064011.1">
    <property type="nucleotide sequence ID" value="XM_018213541.1"/>
</dbReference>
<proteinExistence type="predicted"/>
<keyword evidence="2" id="KW-1185">Reference proteome</keyword>
<dbReference type="Proteomes" id="UP000070700">
    <property type="component" value="Unassembled WGS sequence"/>
</dbReference>
<dbReference type="KEGG" id="psco:LY89DRAFT_675824"/>
<accession>A0A132BB87</accession>
<sequence>MSHILINSQSLRQGTTVPRQAAMLTTSGTLYRKYCSGRNFEELPARPLRRQANLKGRKAKEKYTQGKNSTRIWVTTCHATTTRHICDGSAYSLVSEGPNLLNLITLSHNSPNLETKVLASRAELSQRPPIDRRRCHIPHIHTMNEQTKKNLESSIELSRSCERFLHTRRTWTSHLYNPLSNNSPMFKARRSALVGMVSCLSNSGRSTVEKASGFLSSCPKPGKTTGGDIGPFYDRGQDHLRAVDEQKQMSKCG</sequence>
<dbReference type="EMBL" id="KQ947431">
    <property type="protein sequence ID" value="KUJ09656.1"/>
    <property type="molecule type" value="Genomic_DNA"/>
</dbReference>
<reference evidence="1 2" key="1">
    <citation type="submission" date="2015-10" db="EMBL/GenBank/DDBJ databases">
        <title>Full genome of DAOMC 229536 Phialocephala scopiformis, a fungal endophyte of spruce producing the potent anti-insectan compound rugulosin.</title>
        <authorList>
            <consortium name="DOE Joint Genome Institute"/>
            <person name="Walker A.K."/>
            <person name="Frasz S.L."/>
            <person name="Seifert K.A."/>
            <person name="Miller J.D."/>
            <person name="Mondo S.J."/>
            <person name="Labutti K."/>
            <person name="Lipzen A."/>
            <person name="Dockter R."/>
            <person name="Kennedy M."/>
            <person name="Grigoriev I.V."/>
            <person name="Spatafora J.W."/>
        </authorList>
    </citation>
    <scope>NUCLEOTIDE SEQUENCE [LARGE SCALE GENOMIC DNA]</scope>
    <source>
        <strain evidence="1 2">CBS 120377</strain>
    </source>
</reference>
<protein>
    <submittedName>
        <fullName evidence="1">Uncharacterized protein</fullName>
    </submittedName>
</protein>
<dbReference type="InParanoid" id="A0A132BB87"/>
<evidence type="ECO:0000313" key="2">
    <source>
        <dbReference type="Proteomes" id="UP000070700"/>
    </source>
</evidence>
<gene>
    <name evidence="1" type="ORF">LY89DRAFT_675824</name>
</gene>
<name>A0A132BB87_MOLSC</name>
<dbReference type="AlphaFoldDB" id="A0A132BB87"/>
<dbReference type="GeneID" id="28823267"/>
<organism evidence="1 2">
    <name type="scientific">Mollisia scopiformis</name>
    <name type="common">Conifer needle endophyte fungus</name>
    <name type="synonym">Phialocephala scopiformis</name>
    <dbReference type="NCBI Taxonomy" id="149040"/>
    <lineage>
        <taxon>Eukaryota</taxon>
        <taxon>Fungi</taxon>
        <taxon>Dikarya</taxon>
        <taxon>Ascomycota</taxon>
        <taxon>Pezizomycotina</taxon>
        <taxon>Leotiomycetes</taxon>
        <taxon>Helotiales</taxon>
        <taxon>Mollisiaceae</taxon>
        <taxon>Mollisia</taxon>
    </lineage>
</organism>
<evidence type="ECO:0000313" key="1">
    <source>
        <dbReference type="EMBL" id="KUJ09656.1"/>
    </source>
</evidence>